<evidence type="ECO:0000256" key="4">
    <source>
        <dbReference type="ARBA" id="ARBA00022807"/>
    </source>
</evidence>
<evidence type="ECO:0000313" key="7">
    <source>
        <dbReference type="EMBL" id="RIW37685.1"/>
    </source>
</evidence>
<dbReference type="RefSeq" id="WP_119545565.1">
    <property type="nucleotide sequence ID" value="NZ_QXIR01000003.1"/>
</dbReference>
<dbReference type="SUPFAM" id="SSF118010">
    <property type="entry name" value="TM1457-like"/>
    <property type="match status" value="1"/>
</dbReference>
<evidence type="ECO:0000256" key="2">
    <source>
        <dbReference type="ARBA" id="ARBA00022670"/>
    </source>
</evidence>
<gene>
    <name evidence="7" type="ORF">D3H55_03695</name>
</gene>
<evidence type="ECO:0000256" key="1">
    <source>
        <dbReference type="ARBA" id="ARBA00022517"/>
    </source>
</evidence>
<dbReference type="OrthoDB" id="48998at2"/>
<dbReference type="Proteomes" id="UP000265801">
    <property type="component" value="Unassembled WGS sequence"/>
</dbReference>
<comment type="similarity">
    <text evidence="5">Belongs to the Prp family.</text>
</comment>
<comment type="caution">
    <text evidence="7">The sequence shown here is derived from an EMBL/GenBank/DDBJ whole genome shotgun (WGS) entry which is preliminary data.</text>
</comment>
<dbReference type="PANTHER" id="PTHR39178:SF1">
    <property type="entry name" value="RIBOSOMAL-PROCESSING CYSTEINE PROTEASE PRP"/>
    <property type="match status" value="1"/>
</dbReference>
<dbReference type="GO" id="GO:0006508">
    <property type="term" value="P:proteolysis"/>
    <property type="evidence" value="ECO:0007669"/>
    <property type="project" value="UniProtKB-KW"/>
</dbReference>
<dbReference type="GO" id="GO:0042254">
    <property type="term" value="P:ribosome biogenesis"/>
    <property type="evidence" value="ECO:0007669"/>
    <property type="project" value="UniProtKB-KW"/>
</dbReference>
<dbReference type="PANTHER" id="PTHR39178">
    <property type="entry name" value="HYPOTHETICAL RIBOSOME-ASSOCIATED PROTEIN"/>
    <property type="match status" value="1"/>
</dbReference>
<evidence type="ECO:0000256" key="5">
    <source>
        <dbReference type="ARBA" id="ARBA00044503"/>
    </source>
</evidence>
<dbReference type="Pfam" id="PF04327">
    <property type="entry name" value="Peptidase_Prp"/>
    <property type="match status" value="1"/>
</dbReference>
<evidence type="ECO:0000256" key="6">
    <source>
        <dbReference type="ARBA" id="ARBA00044538"/>
    </source>
</evidence>
<evidence type="ECO:0000313" key="8">
    <source>
        <dbReference type="Proteomes" id="UP000265801"/>
    </source>
</evidence>
<dbReference type="CDD" id="cd16332">
    <property type="entry name" value="Prp-like"/>
    <property type="match status" value="1"/>
</dbReference>
<keyword evidence="1" id="KW-0690">Ribosome biogenesis</keyword>
<proteinExistence type="inferred from homology"/>
<accession>A0A3A1R4L4</accession>
<evidence type="ECO:0000256" key="3">
    <source>
        <dbReference type="ARBA" id="ARBA00022801"/>
    </source>
</evidence>
<keyword evidence="4" id="KW-0788">Thiol protease</keyword>
<dbReference type="EMBL" id="QXIR01000003">
    <property type="protein sequence ID" value="RIW37685.1"/>
    <property type="molecule type" value="Genomic_DNA"/>
</dbReference>
<dbReference type="NCBIfam" id="NF011126">
    <property type="entry name" value="PRK14553.1-6"/>
    <property type="match status" value="1"/>
</dbReference>
<dbReference type="AlphaFoldDB" id="A0A3A1R4L4"/>
<keyword evidence="3" id="KW-0378">Hydrolase</keyword>
<organism evidence="7 8">
    <name type="scientific">Bacillus salacetis</name>
    <dbReference type="NCBI Taxonomy" id="2315464"/>
    <lineage>
        <taxon>Bacteria</taxon>
        <taxon>Bacillati</taxon>
        <taxon>Bacillota</taxon>
        <taxon>Bacilli</taxon>
        <taxon>Bacillales</taxon>
        <taxon>Bacillaceae</taxon>
        <taxon>Bacillus</taxon>
    </lineage>
</organism>
<keyword evidence="2 7" id="KW-0645">Protease</keyword>
<keyword evidence="8" id="KW-1185">Reference proteome</keyword>
<reference evidence="7 8" key="1">
    <citation type="submission" date="2018-09" db="EMBL/GenBank/DDBJ databases">
        <title>Bacillus saliacetes sp. nov., isolated from Thai shrimp paste (Ka-pi).</title>
        <authorList>
            <person name="Daroonpunt R."/>
            <person name="Tanasupawat S."/>
            <person name="Yiamsombut S."/>
        </authorList>
    </citation>
    <scope>NUCLEOTIDE SEQUENCE [LARGE SCALE GENOMIC DNA]</scope>
    <source>
        <strain evidence="7 8">SKP7-4</strain>
    </source>
</reference>
<dbReference type="GO" id="GO:0008234">
    <property type="term" value="F:cysteine-type peptidase activity"/>
    <property type="evidence" value="ECO:0007669"/>
    <property type="project" value="UniProtKB-KW"/>
</dbReference>
<dbReference type="Gene3D" id="3.30.70.1490">
    <property type="entry name" value="Cysteine protease Prp"/>
    <property type="match status" value="1"/>
</dbReference>
<dbReference type="InterPro" id="IPR007422">
    <property type="entry name" value="Peptidase_Prp"/>
</dbReference>
<protein>
    <recommendedName>
        <fullName evidence="6">Ribosomal processing cysteine protease Prp</fullName>
    </recommendedName>
</protein>
<sequence>MINVYFTKDPGGRVSSFSMDGHANFAQNGQDIVCAGASAVSFGAVNAVMSLTGVEPVIDQSPDGGYLHCEFPADLPEETDEKVQLLLQGMIVSLQTIEREYSKFIKITFKA</sequence>
<dbReference type="InterPro" id="IPR036764">
    <property type="entry name" value="Peptidase_Prp_sf"/>
</dbReference>
<name>A0A3A1R4L4_9BACI</name>